<sequence>MGKFNFKRETEEKEKLLYEEYKKKLLELKRVKEEQDAVGQVFTKGLLPIYVLYILNINATNGNDISHKIGERTGGRWIPSTGGIYPLLKKLEKDKLIEGNWDHSKNKMQKIYKITDLGVCEFKKRKNLLKNKIEESLEVFKIVYSDLYNEDDENL</sequence>
<dbReference type="SUPFAM" id="SSF46785">
    <property type="entry name" value="Winged helix' DNA-binding domain"/>
    <property type="match status" value="1"/>
</dbReference>
<feature type="domain" description="Transcription regulator PadR N-terminal" evidence="1">
    <location>
        <begin position="51"/>
        <end position="123"/>
    </location>
</feature>
<dbReference type="Pfam" id="PF03551">
    <property type="entry name" value="PadR"/>
    <property type="match status" value="1"/>
</dbReference>
<accession>A0A1L5F9D2</accession>
<reference evidence="2 3" key="1">
    <citation type="submission" date="2016-12" db="EMBL/GenBank/DDBJ databases">
        <title>Complete genome sequence of Clostridium kluyveri JZZ isolated from the pit mud of a Chinese flavor liquor-making factory.</title>
        <authorList>
            <person name="Wang Y."/>
        </authorList>
    </citation>
    <scope>NUCLEOTIDE SEQUENCE [LARGE SCALE GENOMIC DNA]</scope>
    <source>
        <strain evidence="2 3">JZZ</strain>
    </source>
</reference>
<dbReference type="Proteomes" id="UP000184604">
    <property type="component" value="Chromosome"/>
</dbReference>
<dbReference type="InterPro" id="IPR005149">
    <property type="entry name" value="Tscrpt_reg_PadR_N"/>
</dbReference>
<evidence type="ECO:0000313" key="3">
    <source>
        <dbReference type="Proteomes" id="UP000184604"/>
    </source>
</evidence>
<organism evidence="2 3">
    <name type="scientific">Clostridium kluyveri</name>
    <dbReference type="NCBI Taxonomy" id="1534"/>
    <lineage>
        <taxon>Bacteria</taxon>
        <taxon>Bacillati</taxon>
        <taxon>Bacillota</taxon>
        <taxon>Clostridia</taxon>
        <taxon>Eubacteriales</taxon>
        <taxon>Clostridiaceae</taxon>
        <taxon>Clostridium</taxon>
    </lineage>
</organism>
<dbReference type="EMBL" id="CP018335">
    <property type="protein sequence ID" value="APM39616.1"/>
    <property type="molecule type" value="Genomic_DNA"/>
</dbReference>
<dbReference type="InterPro" id="IPR036388">
    <property type="entry name" value="WH-like_DNA-bd_sf"/>
</dbReference>
<protein>
    <submittedName>
        <fullName evidence="2">PadR family transcriptional regulator</fullName>
    </submittedName>
</protein>
<evidence type="ECO:0000259" key="1">
    <source>
        <dbReference type="Pfam" id="PF03551"/>
    </source>
</evidence>
<gene>
    <name evidence="2" type="ORF">BS101_13140</name>
</gene>
<dbReference type="AlphaFoldDB" id="A0A1L5F9D2"/>
<dbReference type="InterPro" id="IPR036390">
    <property type="entry name" value="WH_DNA-bd_sf"/>
</dbReference>
<dbReference type="PANTHER" id="PTHR43252">
    <property type="entry name" value="TRANSCRIPTIONAL REGULATOR YQJI"/>
    <property type="match status" value="1"/>
</dbReference>
<dbReference type="Gene3D" id="1.10.10.10">
    <property type="entry name" value="Winged helix-like DNA-binding domain superfamily/Winged helix DNA-binding domain"/>
    <property type="match status" value="1"/>
</dbReference>
<dbReference type="PANTHER" id="PTHR43252:SF2">
    <property type="entry name" value="TRANSCRIPTION REGULATOR, PADR-LIKE FAMILY"/>
    <property type="match status" value="1"/>
</dbReference>
<evidence type="ECO:0000313" key="2">
    <source>
        <dbReference type="EMBL" id="APM39616.1"/>
    </source>
</evidence>
<name>A0A1L5F9D2_CLOKL</name>
<dbReference type="RefSeq" id="WP_073539235.1">
    <property type="nucleotide sequence ID" value="NZ_CP018335.1"/>
</dbReference>
<proteinExistence type="predicted"/>
<dbReference type="OrthoDB" id="1683430at2"/>